<evidence type="ECO:0000313" key="1">
    <source>
        <dbReference type="EMBL" id="RXN13480.1"/>
    </source>
</evidence>
<accession>A0A498LYY4</accession>
<gene>
    <name evidence="2" type="ORF">ROHU_000686</name>
    <name evidence="1" type="ORF">ROHU_009669</name>
</gene>
<evidence type="ECO:0000313" key="2">
    <source>
        <dbReference type="EMBL" id="RXN38922.1"/>
    </source>
</evidence>
<dbReference type="STRING" id="84645.A0A498LYY4"/>
<protein>
    <submittedName>
        <fullName evidence="1">Uncharacterized protein</fullName>
    </submittedName>
</protein>
<sequence>MMVAKGHDIPDAEELFRALSETNTSVKLFFVKSEDVEEAMEKMPKQIPAVPGTMRIHQVITVAPGELMVRDVSCMCTTRKQFNCKCFNTQCFTFGQKIETAVSQTASGGNPEKEIQWESPELIGKWCILRYDDDLYPGIILNIQTTHVQVKCMHRVGSNRFFWPHQDDILWYLFDDVLELIPPPQTVTKRHVEVLKEVWNRLTR</sequence>
<organism evidence="1 3">
    <name type="scientific">Labeo rohita</name>
    <name type="common">Indian major carp</name>
    <name type="synonym">Cyprinus rohita</name>
    <dbReference type="NCBI Taxonomy" id="84645"/>
    <lineage>
        <taxon>Eukaryota</taxon>
        <taxon>Metazoa</taxon>
        <taxon>Chordata</taxon>
        <taxon>Craniata</taxon>
        <taxon>Vertebrata</taxon>
        <taxon>Euteleostomi</taxon>
        <taxon>Actinopterygii</taxon>
        <taxon>Neopterygii</taxon>
        <taxon>Teleostei</taxon>
        <taxon>Ostariophysi</taxon>
        <taxon>Cypriniformes</taxon>
        <taxon>Cyprinidae</taxon>
        <taxon>Labeoninae</taxon>
        <taxon>Labeonini</taxon>
        <taxon>Labeo</taxon>
    </lineage>
</organism>
<reference evidence="1 3" key="1">
    <citation type="submission" date="2018-03" db="EMBL/GenBank/DDBJ databases">
        <title>Draft genome sequence of Rohu Carp (Labeo rohita).</title>
        <authorList>
            <person name="Das P."/>
            <person name="Kushwaha B."/>
            <person name="Joshi C.G."/>
            <person name="Kumar D."/>
            <person name="Nagpure N.S."/>
            <person name="Sahoo L."/>
            <person name="Das S.P."/>
            <person name="Bit A."/>
            <person name="Patnaik S."/>
            <person name="Meher P.K."/>
            <person name="Jayasankar P."/>
            <person name="Koringa P.G."/>
            <person name="Patel N.V."/>
            <person name="Hinsu A.T."/>
            <person name="Kumar R."/>
            <person name="Pandey M."/>
            <person name="Agarwal S."/>
            <person name="Srivastava S."/>
            <person name="Singh M."/>
            <person name="Iquebal M.A."/>
            <person name="Jaiswal S."/>
            <person name="Angadi U.B."/>
            <person name="Kumar N."/>
            <person name="Raza M."/>
            <person name="Shah T.M."/>
            <person name="Rai A."/>
            <person name="Jena J.K."/>
        </authorList>
    </citation>
    <scope>NUCLEOTIDE SEQUENCE [LARGE SCALE GENOMIC DNA]</scope>
    <source>
        <strain evidence="1">DASCIFA01</strain>
        <tissue evidence="1">Testis</tissue>
    </source>
</reference>
<dbReference type="AlphaFoldDB" id="A0A498LYY4"/>
<dbReference type="Proteomes" id="UP000290572">
    <property type="component" value="Unassembled WGS sequence"/>
</dbReference>
<dbReference type="EMBL" id="QBIY01004122">
    <property type="protein sequence ID" value="RXN38922.1"/>
    <property type="molecule type" value="Genomic_DNA"/>
</dbReference>
<keyword evidence="3" id="KW-1185">Reference proteome</keyword>
<name>A0A498LYY4_LABRO</name>
<comment type="caution">
    <text evidence="1">The sequence shown here is derived from an EMBL/GenBank/DDBJ whole genome shotgun (WGS) entry which is preliminary data.</text>
</comment>
<proteinExistence type="predicted"/>
<dbReference type="EMBL" id="QBIY01012978">
    <property type="protein sequence ID" value="RXN13480.1"/>
    <property type="molecule type" value="Genomic_DNA"/>
</dbReference>
<evidence type="ECO:0000313" key="3">
    <source>
        <dbReference type="Proteomes" id="UP000290572"/>
    </source>
</evidence>